<evidence type="ECO:0000256" key="11">
    <source>
        <dbReference type="SAM" id="MobiDB-lite"/>
    </source>
</evidence>
<evidence type="ECO:0000256" key="1">
    <source>
        <dbReference type="ARBA" id="ARBA00004240"/>
    </source>
</evidence>
<evidence type="ECO:0000256" key="7">
    <source>
        <dbReference type="ARBA" id="ARBA00022824"/>
    </source>
</evidence>
<dbReference type="GO" id="GO:0005783">
    <property type="term" value="C:endoplasmic reticulum"/>
    <property type="evidence" value="ECO:0007669"/>
    <property type="project" value="UniProtKB-SubCell"/>
</dbReference>
<keyword evidence="5" id="KW-0963">Cytoplasm</keyword>
<feature type="domain" description="PI31 proteasome regulator N-terminal" evidence="13">
    <location>
        <begin position="36"/>
        <end position="185"/>
    </location>
</feature>
<keyword evidence="15" id="KW-1185">Reference proteome</keyword>
<dbReference type="InterPro" id="IPR013886">
    <property type="entry name" value="PI31_Prot_C"/>
</dbReference>
<dbReference type="InterPro" id="IPR045128">
    <property type="entry name" value="PI31-like"/>
</dbReference>
<organism evidence="14 15">
    <name type="scientific">Rhizoclosmatium globosum</name>
    <dbReference type="NCBI Taxonomy" id="329046"/>
    <lineage>
        <taxon>Eukaryota</taxon>
        <taxon>Fungi</taxon>
        <taxon>Fungi incertae sedis</taxon>
        <taxon>Chytridiomycota</taxon>
        <taxon>Chytridiomycota incertae sedis</taxon>
        <taxon>Chytridiomycetes</taxon>
        <taxon>Chytridiales</taxon>
        <taxon>Chytriomycetaceae</taxon>
        <taxon>Rhizoclosmatium</taxon>
    </lineage>
</organism>
<keyword evidence="4" id="KW-0488">Methylation</keyword>
<dbReference type="STRING" id="329046.A0A1Y2B0R7"/>
<dbReference type="Proteomes" id="UP000193642">
    <property type="component" value="Unassembled WGS sequence"/>
</dbReference>
<keyword evidence="7" id="KW-0256">Endoplasmic reticulum</keyword>
<evidence type="ECO:0000256" key="6">
    <source>
        <dbReference type="ARBA" id="ARBA00022553"/>
    </source>
</evidence>
<dbReference type="PANTHER" id="PTHR13266:SF1">
    <property type="entry name" value="PROTEASOME INHIBITOR PI31 SUBUNIT"/>
    <property type="match status" value="1"/>
</dbReference>
<evidence type="ECO:0000313" key="15">
    <source>
        <dbReference type="Proteomes" id="UP000193642"/>
    </source>
</evidence>
<dbReference type="OrthoDB" id="68090at2759"/>
<keyword evidence="9" id="KW-0007">Acetylation</keyword>
<keyword evidence="8" id="KW-0647">Proteasome</keyword>
<dbReference type="GO" id="GO:0004866">
    <property type="term" value="F:endopeptidase inhibitor activity"/>
    <property type="evidence" value="ECO:0007669"/>
    <property type="project" value="InterPro"/>
</dbReference>
<dbReference type="GO" id="GO:0043161">
    <property type="term" value="P:proteasome-mediated ubiquitin-dependent protein catabolic process"/>
    <property type="evidence" value="ECO:0007669"/>
    <property type="project" value="InterPro"/>
</dbReference>
<gene>
    <name evidence="14" type="ORF">BCR33DRAFT_772869</name>
</gene>
<dbReference type="PANTHER" id="PTHR13266">
    <property type="entry name" value="PROTEASOME INHIBITOR"/>
    <property type="match status" value="1"/>
</dbReference>
<keyword evidence="6" id="KW-0597">Phosphoprotein</keyword>
<evidence type="ECO:0000256" key="4">
    <source>
        <dbReference type="ARBA" id="ARBA00022481"/>
    </source>
</evidence>
<evidence type="ECO:0000256" key="9">
    <source>
        <dbReference type="ARBA" id="ARBA00022990"/>
    </source>
</evidence>
<dbReference type="GO" id="GO:0000502">
    <property type="term" value="C:proteasome complex"/>
    <property type="evidence" value="ECO:0007669"/>
    <property type="project" value="UniProtKB-KW"/>
</dbReference>
<evidence type="ECO:0000259" key="12">
    <source>
        <dbReference type="Pfam" id="PF08577"/>
    </source>
</evidence>
<name>A0A1Y2B0R7_9FUNG</name>
<comment type="subcellular location">
    <subcellularLocation>
        <location evidence="2">Cytoplasm</location>
    </subcellularLocation>
    <subcellularLocation>
        <location evidence="1">Endoplasmic reticulum</location>
    </subcellularLocation>
</comment>
<proteinExistence type="inferred from homology"/>
<feature type="domain" description="PI31 proteasome regulator C-terminal" evidence="12">
    <location>
        <begin position="248"/>
        <end position="324"/>
    </location>
</feature>
<feature type="compositionally biased region" description="Pro residues" evidence="11">
    <location>
        <begin position="19"/>
        <end position="29"/>
    </location>
</feature>
<feature type="region of interest" description="Disordered" evidence="11">
    <location>
        <begin position="14"/>
        <end position="34"/>
    </location>
</feature>
<evidence type="ECO:0000313" key="14">
    <source>
        <dbReference type="EMBL" id="ORY28411.1"/>
    </source>
</evidence>
<evidence type="ECO:0000256" key="10">
    <source>
        <dbReference type="ARBA" id="ARBA00024805"/>
    </source>
</evidence>
<evidence type="ECO:0000256" key="2">
    <source>
        <dbReference type="ARBA" id="ARBA00004496"/>
    </source>
</evidence>
<comment type="function">
    <text evidence="10">Plays an important role in control of proteasome function. Inhibits the hydrolysis of protein and peptide substrates by the 20S proteasome. Also inhibits the activation of the proteasome by the proteasome regulatory proteins PA700 and PA28.</text>
</comment>
<evidence type="ECO:0000256" key="5">
    <source>
        <dbReference type="ARBA" id="ARBA00022490"/>
    </source>
</evidence>
<accession>A0A1Y2B0R7</accession>
<comment type="similarity">
    <text evidence="3">Belongs to the proteasome inhibitor PI31 family.</text>
</comment>
<evidence type="ECO:0000256" key="3">
    <source>
        <dbReference type="ARBA" id="ARBA00006405"/>
    </source>
</evidence>
<reference evidence="14 15" key="1">
    <citation type="submission" date="2016-07" db="EMBL/GenBank/DDBJ databases">
        <title>Pervasive Adenine N6-methylation of Active Genes in Fungi.</title>
        <authorList>
            <consortium name="DOE Joint Genome Institute"/>
            <person name="Mondo S.J."/>
            <person name="Dannebaum R.O."/>
            <person name="Kuo R.C."/>
            <person name="Labutti K."/>
            <person name="Haridas S."/>
            <person name="Kuo A."/>
            <person name="Salamov A."/>
            <person name="Ahrendt S.R."/>
            <person name="Lipzen A."/>
            <person name="Sullivan W."/>
            <person name="Andreopoulos W.B."/>
            <person name="Clum A."/>
            <person name="Lindquist E."/>
            <person name="Daum C."/>
            <person name="Ramamoorthy G.K."/>
            <person name="Gryganskyi A."/>
            <person name="Culley D."/>
            <person name="Magnuson J.K."/>
            <person name="James T.Y."/>
            <person name="O'Malley M.A."/>
            <person name="Stajich J.E."/>
            <person name="Spatafora J.W."/>
            <person name="Visel A."/>
            <person name="Grigoriev I.V."/>
        </authorList>
    </citation>
    <scope>NUCLEOTIDE SEQUENCE [LARGE SCALE GENOMIC DNA]</scope>
    <source>
        <strain evidence="14 15">JEL800</strain>
    </source>
</reference>
<comment type="caution">
    <text evidence="14">The sequence shown here is derived from an EMBL/GenBank/DDBJ whole genome shotgun (WGS) entry which is preliminary data.</text>
</comment>
<evidence type="ECO:0000256" key="8">
    <source>
        <dbReference type="ARBA" id="ARBA00022942"/>
    </source>
</evidence>
<dbReference type="Pfam" id="PF11566">
    <property type="entry name" value="PI31_Prot_N"/>
    <property type="match status" value="1"/>
</dbReference>
<evidence type="ECO:0000259" key="13">
    <source>
        <dbReference type="Pfam" id="PF11566"/>
    </source>
</evidence>
<feature type="region of interest" description="Disordered" evidence="11">
    <location>
        <begin position="361"/>
        <end position="404"/>
    </location>
</feature>
<dbReference type="AlphaFoldDB" id="A0A1Y2B0R7"/>
<feature type="compositionally biased region" description="Basic and acidic residues" evidence="11">
    <location>
        <begin position="199"/>
        <end position="215"/>
    </location>
</feature>
<dbReference type="EMBL" id="MCGO01000095">
    <property type="protein sequence ID" value="ORY28411.1"/>
    <property type="molecule type" value="Genomic_DNA"/>
</dbReference>
<feature type="compositionally biased region" description="Gly residues" evidence="11">
    <location>
        <begin position="361"/>
        <end position="386"/>
    </location>
</feature>
<dbReference type="InterPro" id="IPR021625">
    <property type="entry name" value="PI31_Prot_N"/>
</dbReference>
<dbReference type="Gene3D" id="3.40.1000.30">
    <property type="match status" value="1"/>
</dbReference>
<feature type="region of interest" description="Disordered" evidence="11">
    <location>
        <begin position="181"/>
        <end position="232"/>
    </location>
</feature>
<dbReference type="GO" id="GO:0070628">
    <property type="term" value="F:proteasome binding"/>
    <property type="evidence" value="ECO:0007669"/>
    <property type="project" value="InterPro"/>
</dbReference>
<protein>
    <submittedName>
        <fullName evidence="14">Uncharacterized protein</fullName>
    </submittedName>
</protein>
<dbReference type="Pfam" id="PF08577">
    <property type="entry name" value="PI31_Prot_C"/>
    <property type="match status" value="1"/>
</dbReference>
<sequence length="404" mass="41291">MSSQTSLISSTLLRILPSNPNPNPNPGTPAQPTVTLNAAPDLLFAFLHSHLTNLGFKQVPETPENQLESPWPLTPESYSLQYKHDRSSLSFVLKGVVVATKLMVHCVAVEDGSVHSLEYTIPDIVTATFPVTLTVPQSALAETPTLPADENPILPLLKDKERTLEEVLYTFKTRVVDKVAPNLNKDGYQPPSETTASRNEQDRRDLRDYGREGGRDGGWVGGVPDPSFRGGPSRPFPMGGVGGGYGTGDLDLDPFAAAPGLIPPRGGLGGIGGGGMFVGPGHPIFGGGGSGSGSSGPIYGGPGAGGYLPPGAVPPNARFDPIGPFGPAPGYGPGYNGPSGRGGFGGGIGSPFGDGGMGGGGFAGGGVPRGGFGGRGGGRGGRGGFRSGPDNDEMPPPGFDDYYS</sequence>